<evidence type="ECO:0000313" key="4">
    <source>
        <dbReference type="EMBL" id="GAA2793349.1"/>
    </source>
</evidence>
<dbReference type="EMBL" id="BAAAUX010000014">
    <property type="protein sequence ID" value="GAA2793349.1"/>
    <property type="molecule type" value="Genomic_DNA"/>
</dbReference>
<gene>
    <name evidence="4" type="ORF">GCM10010470_30280</name>
</gene>
<evidence type="ECO:0000313" key="5">
    <source>
        <dbReference type="Proteomes" id="UP001500979"/>
    </source>
</evidence>
<keyword evidence="2" id="KW-0012">Acyltransferase</keyword>
<evidence type="ECO:0000259" key="3">
    <source>
        <dbReference type="PROSITE" id="PS51186"/>
    </source>
</evidence>
<reference evidence="4 5" key="1">
    <citation type="journal article" date="2019" name="Int. J. Syst. Evol. Microbiol.">
        <title>The Global Catalogue of Microorganisms (GCM) 10K type strain sequencing project: providing services to taxonomists for standard genome sequencing and annotation.</title>
        <authorList>
            <consortium name="The Broad Institute Genomics Platform"/>
            <consortium name="The Broad Institute Genome Sequencing Center for Infectious Disease"/>
            <person name="Wu L."/>
            <person name="Ma J."/>
        </authorList>
    </citation>
    <scope>NUCLEOTIDE SEQUENCE [LARGE SCALE GENOMIC DNA]</scope>
    <source>
        <strain evidence="4 5">JCM 9383</strain>
    </source>
</reference>
<evidence type="ECO:0000256" key="2">
    <source>
        <dbReference type="ARBA" id="ARBA00023315"/>
    </source>
</evidence>
<feature type="domain" description="N-acetyltransferase" evidence="3">
    <location>
        <begin position="2"/>
        <end position="150"/>
    </location>
</feature>
<proteinExistence type="predicted"/>
<dbReference type="InterPro" id="IPR000182">
    <property type="entry name" value="GNAT_dom"/>
</dbReference>
<dbReference type="PROSITE" id="PS51186">
    <property type="entry name" value="GNAT"/>
    <property type="match status" value="1"/>
</dbReference>
<dbReference type="CDD" id="cd04301">
    <property type="entry name" value="NAT_SF"/>
    <property type="match status" value="1"/>
</dbReference>
<comment type="caution">
    <text evidence="4">The sequence shown here is derived from an EMBL/GenBank/DDBJ whole genome shotgun (WGS) entry which is preliminary data.</text>
</comment>
<protein>
    <submittedName>
        <fullName evidence="4">GNAT family N-acetyltransferase</fullName>
    </submittedName>
</protein>
<name>A0ABN3VDV7_9PSEU</name>
<keyword evidence="1" id="KW-0808">Transferase</keyword>
<sequence>MLFVDDATEHDLPLLTAMVRASSAYRGEYRPMVADASITAGDLAVHLVRVARDGDRPLGFYLLMTPGRGTDGEGELDYLFVDNDQQGRGLGRLLVADLRERAAERGLRRLHIVSHPPSEPFYLSLGARRVGEVGPYGAITWARPHLVLDV</sequence>
<dbReference type="RefSeq" id="WP_344680302.1">
    <property type="nucleotide sequence ID" value="NZ_BAAAUX010000014.1"/>
</dbReference>
<dbReference type="PANTHER" id="PTHR43877">
    <property type="entry name" value="AMINOALKYLPHOSPHONATE N-ACETYLTRANSFERASE-RELATED-RELATED"/>
    <property type="match status" value="1"/>
</dbReference>
<dbReference type="Gene3D" id="3.40.630.30">
    <property type="match status" value="1"/>
</dbReference>
<evidence type="ECO:0000256" key="1">
    <source>
        <dbReference type="ARBA" id="ARBA00022679"/>
    </source>
</evidence>
<keyword evidence="5" id="KW-1185">Reference proteome</keyword>
<dbReference type="Pfam" id="PF00583">
    <property type="entry name" value="Acetyltransf_1"/>
    <property type="match status" value="1"/>
</dbReference>
<accession>A0ABN3VDV7</accession>
<dbReference type="SUPFAM" id="SSF55729">
    <property type="entry name" value="Acyl-CoA N-acyltransferases (Nat)"/>
    <property type="match status" value="1"/>
</dbReference>
<organism evidence="4 5">
    <name type="scientific">Saccharopolyspora taberi</name>
    <dbReference type="NCBI Taxonomy" id="60895"/>
    <lineage>
        <taxon>Bacteria</taxon>
        <taxon>Bacillati</taxon>
        <taxon>Actinomycetota</taxon>
        <taxon>Actinomycetes</taxon>
        <taxon>Pseudonocardiales</taxon>
        <taxon>Pseudonocardiaceae</taxon>
        <taxon>Saccharopolyspora</taxon>
    </lineage>
</organism>
<dbReference type="InterPro" id="IPR016181">
    <property type="entry name" value="Acyl_CoA_acyltransferase"/>
</dbReference>
<dbReference type="Proteomes" id="UP001500979">
    <property type="component" value="Unassembled WGS sequence"/>
</dbReference>
<dbReference type="InterPro" id="IPR050832">
    <property type="entry name" value="Bact_Acetyltransf"/>
</dbReference>